<organism evidence="1 2">
    <name type="scientific">Catharanthus roseus</name>
    <name type="common">Madagascar periwinkle</name>
    <name type="synonym">Vinca rosea</name>
    <dbReference type="NCBI Taxonomy" id="4058"/>
    <lineage>
        <taxon>Eukaryota</taxon>
        <taxon>Viridiplantae</taxon>
        <taxon>Streptophyta</taxon>
        <taxon>Embryophyta</taxon>
        <taxon>Tracheophyta</taxon>
        <taxon>Spermatophyta</taxon>
        <taxon>Magnoliopsida</taxon>
        <taxon>eudicotyledons</taxon>
        <taxon>Gunneridae</taxon>
        <taxon>Pentapetalae</taxon>
        <taxon>asterids</taxon>
        <taxon>lamiids</taxon>
        <taxon>Gentianales</taxon>
        <taxon>Apocynaceae</taxon>
        <taxon>Rauvolfioideae</taxon>
        <taxon>Vinceae</taxon>
        <taxon>Catharanthinae</taxon>
        <taxon>Catharanthus</taxon>
    </lineage>
</organism>
<gene>
    <name evidence="1" type="ORF">M9H77_25794</name>
</gene>
<keyword evidence="2" id="KW-1185">Reference proteome</keyword>
<accession>A0ACC0ABX5</accession>
<proteinExistence type="predicted"/>
<evidence type="ECO:0000313" key="1">
    <source>
        <dbReference type="EMBL" id="KAI5657001.1"/>
    </source>
</evidence>
<reference evidence="2" key="1">
    <citation type="journal article" date="2023" name="Nat. Plants">
        <title>Single-cell RNA sequencing provides a high-resolution roadmap for understanding the multicellular compartmentation of specialized metabolism.</title>
        <authorList>
            <person name="Sun S."/>
            <person name="Shen X."/>
            <person name="Li Y."/>
            <person name="Li Y."/>
            <person name="Wang S."/>
            <person name="Li R."/>
            <person name="Zhang H."/>
            <person name="Shen G."/>
            <person name="Guo B."/>
            <person name="Wei J."/>
            <person name="Xu J."/>
            <person name="St-Pierre B."/>
            <person name="Chen S."/>
            <person name="Sun C."/>
        </authorList>
    </citation>
    <scope>NUCLEOTIDE SEQUENCE [LARGE SCALE GENOMIC DNA]</scope>
</reference>
<protein>
    <submittedName>
        <fullName evidence="1">Uncharacterized protein</fullName>
    </submittedName>
</protein>
<sequence length="77" mass="8983">MRETFGKHERWTLSEFTCTCAIRELPVREKYIHFIYKTVYNPSKGSVLAGKSERIKTHRLSTTTEHDTESNAIPPWA</sequence>
<evidence type="ECO:0000313" key="2">
    <source>
        <dbReference type="Proteomes" id="UP001060085"/>
    </source>
</evidence>
<name>A0ACC0ABX5_CATRO</name>
<dbReference type="Proteomes" id="UP001060085">
    <property type="component" value="Linkage Group LG06"/>
</dbReference>
<comment type="caution">
    <text evidence="1">The sequence shown here is derived from an EMBL/GenBank/DDBJ whole genome shotgun (WGS) entry which is preliminary data.</text>
</comment>
<dbReference type="EMBL" id="CM044706">
    <property type="protein sequence ID" value="KAI5657001.1"/>
    <property type="molecule type" value="Genomic_DNA"/>
</dbReference>